<gene>
    <name evidence="1" type="ORF">Triagg1_1879</name>
</gene>
<dbReference type="Proteomes" id="UP001273209">
    <property type="component" value="Unassembled WGS sequence"/>
</dbReference>
<accession>A0AAE1IJ49</accession>
<evidence type="ECO:0000313" key="1">
    <source>
        <dbReference type="EMBL" id="KAK4082989.1"/>
    </source>
</evidence>
<evidence type="ECO:0000313" key="2">
    <source>
        <dbReference type="Proteomes" id="UP001273209"/>
    </source>
</evidence>
<name>A0AAE1IJ49_9HYPO</name>
<organism evidence="1 2">
    <name type="scientific">Trichoderma aggressivum f. europaeum</name>
    <dbReference type="NCBI Taxonomy" id="173218"/>
    <lineage>
        <taxon>Eukaryota</taxon>
        <taxon>Fungi</taxon>
        <taxon>Dikarya</taxon>
        <taxon>Ascomycota</taxon>
        <taxon>Pezizomycotina</taxon>
        <taxon>Sordariomycetes</taxon>
        <taxon>Hypocreomycetidae</taxon>
        <taxon>Hypocreales</taxon>
        <taxon>Hypocreaceae</taxon>
        <taxon>Trichoderma</taxon>
    </lineage>
</organism>
<dbReference type="RefSeq" id="XP_062759418.1">
    <property type="nucleotide sequence ID" value="XM_062895997.1"/>
</dbReference>
<sequence length="247" mass="27871">MKREESVRRESMQIELRRVIFILARQAMERVCQYAAPPGTPGFDPHETELLGTNGLKRLTEVHHNERARGKKKTGYMKASCMNSVAAAVLRNCYGAEIPAVDVAGNAHIFQGVIRKSNTTKVAILRIKYSVMSNRQAKSNSVVLRLERRCSSCASSIMIPLANMFAWPFARVNVWLRKHRAEVLGASKRQTTRPFPKGTWRVYKRTGAVDGAKVLLVSSQEGSPWARWFSQRIGVRVSLKPLGDRHR</sequence>
<comment type="caution">
    <text evidence="1">The sequence shown here is derived from an EMBL/GenBank/DDBJ whole genome shotgun (WGS) entry which is preliminary data.</text>
</comment>
<dbReference type="AlphaFoldDB" id="A0AAE1IJ49"/>
<proteinExistence type="predicted"/>
<keyword evidence="2" id="KW-1185">Reference proteome</keyword>
<dbReference type="EMBL" id="JAWRVG010000004">
    <property type="protein sequence ID" value="KAK4082989.1"/>
    <property type="molecule type" value="Genomic_DNA"/>
</dbReference>
<reference evidence="1" key="1">
    <citation type="submission" date="2023-11" db="EMBL/GenBank/DDBJ databases">
        <title>The genome sequences of three competitors of mushroom-forming fungi.</title>
        <authorList>
            <person name="Beijen E."/>
            <person name="Ohm R.A."/>
        </authorList>
    </citation>
    <scope>NUCLEOTIDE SEQUENCE</scope>
    <source>
        <strain evidence="1">CBS 100526</strain>
    </source>
</reference>
<dbReference type="GeneID" id="87915902"/>
<protein>
    <submittedName>
        <fullName evidence="1">Uncharacterized protein</fullName>
    </submittedName>
</protein>